<evidence type="ECO:0000313" key="9">
    <source>
        <dbReference type="Proteomes" id="UP000030466"/>
    </source>
</evidence>
<accession>A0A0A6VPC8</accession>
<dbReference type="GO" id="GO:0016020">
    <property type="term" value="C:membrane"/>
    <property type="evidence" value="ECO:0007669"/>
    <property type="project" value="UniProtKB-SubCell"/>
</dbReference>
<organism evidence="8 9">
    <name type="scientific">Kocuria rosea subsp. polaris</name>
    <dbReference type="NCBI Taxonomy" id="136273"/>
    <lineage>
        <taxon>Bacteria</taxon>
        <taxon>Bacillati</taxon>
        <taxon>Actinomycetota</taxon>
        <taxon>Actinomycetes</taxon>
        <taxon>Micrococcales</taxon>
        <taxon>Micrococcaceae</taxon>
        <taxon>Kocuria</taxon>
    </lineage>
</organism>
<evidence type="ECO:0000256" key="1">
    <source>
        <dbReference type="ARBA" id="ARBA00004635"/>
    </source>
</evidence>
<evidence type="ECO:0000256" key="2">
    <source>
        <dbReference type="ARBA" id="ARBA00008973"/>
    </source>
</evidence>
<keyword evidence="9" id="KW-1185">Reference proteome</keyword>
<keyword evidence="5" id="KW-0564">Palmitate</keyword>
<evidence type="ECO:0000256" key="6">
    <source>
        <dbReference type="ARBA" id="ARBA00023288"/>
    </source>
</evidence>
<dbReference type="PANTHER" id="PTHR30429:SF3">
    <property type="entry name" value="LIPOPROTEIN"/>
    <property type="match status" value="1"/>
</dbReference>
<evidence type="ECO:0000256" key="7">
    <source>
        <dbReference type="SAM" id="SignalP"/>
    </source>
</evidence>
<keyword evidence="3 7" id="KW-0732">Signal</keyword>
<reference evidence="8 9" key="1">
    <citation type="journal article" date="2003" name="Int. J. Syst. Evol. Microbiol.">
        <title>Kocuria polaris sp. nov., an orange-pigmented psychrophilic bacterium isolated from an Antarctic cyanobacterial mat sample.</title>
        <authorList>
            <person name="Reddy G.S."/>
            <person name="Prakash J.S."/>
            <person name="Prabahar V."/>
            <person name="Matsumoto G.I."/>
            <person name="Stackebrandt E."/>
            <person name="Shivaji S."/>
        </authorList>
    </citation>
    <scope>NUCLEOTIDE SEQUENCE [LARGE SCALE GENOMIC DNA]</scope>
    <source>
        <strain evidence="8 9">CMS 76or</strain>
    </source>
</reference>
<dbReference type="AlphaFoldDB" id="A0A0A6VPC8"/>
<dbReference type="Gene3D" id="3.40.190.10">
    <property type="entry name" value="Periplasmic binding protein-like II"/>
    <property type="match status" value="2"/>
</dbReference>
<sequence>MRSQRLPFLALATTLGLALTACGGSAGESSGEGVLADDKVTIGVVGTDPTHDALQRVAEEQGITVEYVDFSDYNQPNPATESGDVEMTWFQHVPFLADYNNAAGGSITPIGSTSIYPLGLYSNQYDSVEQFQEGDEIAVPNDAVNLSRALLVLEAAGLVELSSDTLIPTELDVDTEASTVRVTPVSAEQTVLSLDSVAGSVINNDFLSRADIDPQSALAQDDPESEGSRAYVNLFTTTEELADDETLRQVADLYHEQAVLDAEMEETKDTAVPLQLEPEELQELTARYQQELKDQEQ</sequence>
<evidence type="ECO:0000313" key="8">
    <source>
        <dbReference type="EMBL" id="KHD96521.1"/>
    </source>
</evidence>
<dbReference type="InterPro" id="IPR004872">
    <property type="entry name" value="Lipoprotein_NlpA"/>
</dbReference>
<dbReference type="EMBL" id="JSUH01000016">
    <property type="protein sequence ID" value="KHD96521.1"/>
    <property type="molecule type" value="Genomic_DNA"/>
</dbReference>
<dbReference type="RefSeq" id="WP_035929727.1">
    <property type="nucleotide sequence ID" value="NZ_JSUH01000016.1"/>
</dbReference>
<keyword evidence="6" id="KW-0449">Lipoprotein</keyword>
<dbReference type="SUPFAM" id="SSF53850">
    <property type="entry name" value="Periplasmic binding protein-like II"/>
    <property type="match status" value="1"/>
</dbReference>
<feature type="chain" id="PRO_5002023166" evidence="7">
    <location>
        <begin position="27"/>
        <end position="297"/>
    </location>
</feature>
<comment type="caution">
    <text evidence="8">The sequence shown here is derived from an EMBL/GenBank/DDBJ whole genome shotgun (WGS) entry which is preliminary data.</text>
</comment>
<evidence type="ECO:0000256" key="5">
    <source>
        <dbReference type="ARBA" id="ARBA00023139"/>
    </source>
</evidence>
<evidence type="ECO:0000256" key="4">
    <source>
        <dbReference type="ARBA" id="ARBA00023136"/>
    </source>
</evidence>
<protein>
    <submittedName>
        <fullName evidence="8">ABC transporter substrate-binding protein</fullName>
    </submittedName>
</protein>
<dbReference type="OrthoDB" id="9812878at2"/>
<dbReference type="Pfam" id="PF03180">
    <property type="entry name" value="Lipoprotein_9"/>
    <property type="match status" value="1"/>
</dbReference>
<keyword evidence="4" id="KW-0472">Membrane</keyword>
<proteinExistence type="inferred from homology"/>
<name>A0A0A6VPC8_KOCRO</name>
<gene>
    <name evidence="8" type="ORF">GY22_15425</name>
</gene>
<feature type="signal peptide" evidence="7">
    <location>
        <begin position="1"/>
        <end position="26"/>
    </location>
</feature>
<evidence type="ECO:0000256" key="3">
    <source>
        <dbReference type="ARBA" id="ARBA00022729"/>
    </source>
</evidence>
<comment type="similarity">
    <text evidence="2">Belongs to the NlpA lipoprotein family.</text>
</comment>
<comment type="subcellular location">
    <subcellularLocation>
        <location evidence="1">Membrane</location>
        <topology evidence="1">Lipid-anchor</topology>
    </subcellularLocation>
</comment>
<dbReference type="PROSITE" id="PS51257">
    <property type="entry name" value="PROKAR_LIPOPROTEIN"/>
    <property type="match status" value="1"/>
</dbReference>
<dbReference type="Proteomes" id="UP000030466">
    <property type="component" value="Unassembled WGS sequence"/>
</dbReference>
<dbReference type="PANTHER" id="PTHR30429">
    <property type="entry name" value="D-METHIONINE-BINDING LIPOPROTEIN METQ"/>
    <property type="match status" value="1"/>
</dbReference>